<dbReference type="GO" id="GO:0033539">
    <property type="term" value="P:fatty acid beta-oxidation using acyl-CoA dehydrogenase"/>
    <property type="evidence" value="ECO:0007669"/>
    <property type="project" value="TreeGrafter"/>
</dbReference>
<keyword evidence="5" id="KW-0249">Electron transport</keyword>
<keyword evidence="3" id="KW-0285">Flavoprotein</keyword>
<reference evidence="8" key="1">
    <citation type="journal article" date="2020" name="mSystems">
        <title>Genome- and Community-Level Interaction Insights into Carbon Utilization and Element Cycling Functions of Hydrothermarchaeota in Hydrothermal Sediment.</title>
        <authorList>
            <person name="Zhou Z."/>
            <person name="Liu Y."/>
            <person name="Xu W."/>
            <person name="Pan J."/>
            <person name="Luo Z.H."/>
            <person name="Li M."/>
        </authorList>
    </citation>
    <scope>NUCLEOTIDE SEQUENCE [LARGE SCALE GENOMIC DNA]</scope>
    <source>
        <strain evidence="8">SpSt-1233</strain>
    </source>
</reference>
<keyword evidence="4 6" id="KW-0274">FAD</keyword>
<dbReference type="InterPro" id="IPR018206">
    <property type="entry name" value="ETF_asu_C_CS"/>
</dbReference>
<dbReference type="InterPro" id="IPR014730">
    <property type="entry name" value="ETF_a/b_N"/>
</dbReference>
<dbReference type="Pfam" id="PF01012">
    <property type="entry name" value="ETF"/>
    <property type="match status" value="1"/>
</dbReference>
<evidence type="ECO:0000256" key="3">
    <source>
        <dbReference type="ARBA" id="ARBA00022630"/>
    </source>
</evidence>
<feature type="binding site" evidence="6">
    <location>
        <begin position="271"/>
        <end position="278"/>
    </location>
    <ligand>
        <name>FAD</name>
        <dbReference type="ChEBI" id="CHEBI:57692"/>
    </ligand>
</feature>
<comment type="cofactor">
    <cofactor evidence="6">
        <name>FAD</name>
        <dbReference type="ChEBI" id="CHEBI:57692"/>
    </cofactor>
    <text evidence="6">Binds 1 FAD per dimer.</text>
</comment>
<comment type="caution">
    <text evidence="8">The sequence shown here is derived from an EMBL/GenBank/DDBJ whole genome shotgun (WGS) entry which is preliminary data.</text>
</comment>
<dbReference type="FunFam" id="3.40.50.1220:FF:000001">
    <property type="entry name" value="Electron transfer flavoprotein, alpha subunit"/>
    <property type="match status" value="1"/>
</dbReference>
<evidence type="ECO:0000256" key="2">
    <source>
        <dbReference type="ARBA" id="ARBA00022448"/>
    </source>
</evidence>
<sequence length="326" mass="33676">MNGDILVFGEIRNGELKKVARELVHGAMTIAGGTGGSVDAILIGTGAEAQAAKLAGLGVRKIAVVDDEATANYSPEGYATVLADMVREGGYGYVLLGATSMGRDLGARAVAKVDGVMFSDCVELGFEDGAVKVKRPVYSGKLYLEIAPTGGRPVFVTIRPNNLPPAAEKDGGGEVARKASGIDLAAIKAVAREIVPLAGGRPDVTEADVIVSGGRAMKEASNFKLLEELADLLGGAVGASRAAVDAGYAIQPIQVGQTGKVVNPKLYIACGISGAIQHLAGMRTSKVIVAINKDPNAPIFEKAHYGIVGDLFDVVPILTEEIRKIL</sequence>
<comment type="similarity">
    <text evidence="1">Belongs to the ETF alpha-subunit/FixB family.</text>
</comment>
<accession>A0A7V2F3J1</accession>
<feature type="binding site" evidence="6">
    <location>
        <begin position="254"/>
        <end position="258"/>
    </location>
    <ligand>
        <name>FAD</name>
        <dbReference type="ChEBI" id="CHEBI:57692"/>
    </ligand>
</feature>
<feature type="binding site" evidence="6">
    <location>
        <begin position="240"/>
        <end position="241"/>
    </location>
    <ligand>
        <name>FAD</name>
        <dbReference type="ChEBI" id="CHEBI:57692"/>
    </ligand>
</feature>
<dbReference type="PANTHER" id="PTHR43153">
    <property type="entry name" value="ELECTRON TRANSFER FLAVOPROTEIN ALPHA"/>
    <property type="match status" value="1"/>
</dbReference>
<dbReference type="CDD" id="cd01715">
    <property type="entry name" value="ETF_alpha"/>
    <property type="match status" value="1"/>
</dbReference>
<dbReference type="InterPro" id="IPR014731">
    <property type="entry name" value="ETF_asu_C"/>
</dbReference>
<dbReference type="PANTHER" id="PTHR43153:SF1">
    <property type="entry name" value="ELECTRON TRANSFER FLAVOPROTEIN SUBUNIT ALPHA, MITOCHONDRIAL"/>
    <property type="match status" value="1"/>
</dbReference>
<dbReference type="InterPro" id="IPR029035">
    <property type="entry name" value="DHS-like_NAD/FAD-binding_dom"/>
</dbReference>
<protein>
    <submittedName>
        <fullName evidence="8">Electron transfer flavoprotein subunit alpha/FixB family protein</fullName>
    </submittedName>
</protein>
<name>A0A7V2F3J1_UNCEI</name>
<gene>
    <name evidence="8" type="ORF">ENO08_03570</name>
</gene>
<evidence type="ECO:0000259" key="7">
    <source>
        <dbReference type="SMART" id="SM00893"/>
    </source>
</evidence>
<evidence type="ECO:0000256" key="5">
    <source>
        <dbReference type="ARBA" id="ARBA00022982"/>
    </source>
</evidence>
<dbReference type="Gene3D" id="3.40.50.1220">
    <property type="entry name" value="TPP-binding domain"/>
    <property type="match status" value="1"/>
</dbReference>
<feature type="binding site" evidence="6">
    <location>
        <position position="292"/>
    </location>
    <ligand>
        <name>FAD</name>
        <dbReference type="ChEBI" id="CHEBI:57692"/>
    </ligand>
</feature>
<evidence type="ECO:0000256" key="4">
    <source>
        <dbReference type="ARBA" id="ARBA00022827"/>
    </source>
</evidence>
<dbReference type="EMBL" id="DSEC01000251">
    <property type="protein sequence ID" value="HER43518.1"/>
    <property type="molecule type" value="Genomic_DNA"/>
</dbReference>
<evidence type="ECO:0000256" key="1">
    <source>
        <dbReference type="ARBA" id="ARBA00005817"/>
    </source>
</evidence>
<dbReference type="GO" id="GO:0050660">
    <property type="term" value="F:flavin adenine dinucleotide binding"/>
    <property type="evidence" value="ECO:0007669"/>
    <property type="project" value="InterPro"/>
</dbReference>
<feature type="domain" description="Electron transfer flavoprotein alpha/beta-subunit N-terminal" evidence="7">
    <location>
        <begin position="5"/>
        <end position="193"/>
    </location>
</feature>
<dbReference type="Proteomes" id="UP000886069">
    <property type="component" value="Unassembled WGS sequence"/>
</dbReference>
<dbReference type="InterPro" id="IPR014729">
    <property type="entry name" value="Rossmann-like_a/b/a_fold"/>
</dbReference>
<organism evidence="8">
    <name type="scientific">Eiseniibacteriota bacterium</name>
    <dbReference type="NCBI Taxonomy" id="2212470"/>
    <lineage>
        <taxon>Bacteria</taxon>
        <taxon>Candidatus Eiseniibacteriota</taxon>
    </lineage>
</organism>
<dbReference type="AlphaFoldDB" id="A0A7V2F3J1"/>
<dbReference type="Gene3D" id="3.40.50.620">
    <property type="entry name" value="HUPs"/>
    <property type="match status" value="1"/>
</dbReference>
<keyword evidence="2" id="KW-0813">Transport</keyword>
<dbReference type="SMART" id="SM00893">
    <property type="entry name" value="ETF"/>
    <property type="match status" value="1"/>
</dbReference>
<dbReference type="GO" id="GO:0009055">
    <property type="term" value="F:electron transfer activity"/>
    <property type="evidence" value="ECO:0007669"/>
    <property type="project" value="InterPro"/>
</dbReference>
<dbReference type="SUPFAM" id="SSF52402">
    <property type="entry name" value="Adenine nucleotide alpha hydrolases-like"/>
    <property type="match status" value="1"/>
</dbReference>
<dbReference type="PROSITE" id="PS00696">
    <property type="entry name" value="ETF_ALPHA"/>
    <property type="match status" value="1"/>
</dbReference>
<evidence type="ECO:0000256" key="6">
    <source>
        <dbReference type="PIRSR" id="PIRSR000089-1"/>
    </source>
</evidence>
<feature type="binding site" evidence="6">
    <location>
        <position position="215"/>
    </location>
    <ligand>
        <name>FAD</name>
        <dbReference type="ChEBI" id="CHEBI:57692"/>
    </ligand>
</feature>
<evidence type="ECO:0000313" key="8">
    <source>
        <dbReference type="EMBL" id="HER43518.1"/>
    </source>
</evidence>
<dbReference type="SUPFAM" id="SSF52467">
    <property type="entry name" value="DHS-like NAD/FAD-binding domain"/>
    <property type="match status" value="1"/>
</dbReference>
<dbReference type="Pfam" id="PF00766">
    <property type="entry name" value="ETF_alpha"/>
    <property type="match status" value="1"/>
</dbReference>
<dbReference type="PIRSF" id="PIRSF000089">
    <property type="entry name" value="Electra_flavoP_a"/>
    <property type="match status" value="1"/>
</dbReference>
<dbReference type="InterPro" id="IPR001308">
    <property type="entry name" value="ETF_a/FixB"/>
</dbReference>
<proteinExistence type="inferred from homology"/>
<dbReference type="InterPro" id="IPR033947">
    <property type="entry name" value="ETF_alpha_N"/>
</dbReference>